<dbReference type="GO" id="GO:0071972">
    <property type="term" value="F:peptidoglycan L,D-transpeptidase activity"/>
    <property type="evidence" value="ECO:0007669"/>
    <property type="project" value="TreeGrafter"/>
</dbReference>
<dbReference type="Pfam" id="PF03717">
    <property type="entry name" value="PBP_dimer"/>
    <property type="match status" value="1"/>
</dbReference>
<comment type="subcellular location">
    <subcellularLocation>
        <location evidence="14">Cell inner membrane</location>
        <topology evidence="14">Single-pass membrane protein</topology>
    </subcellularLocation>
    <subcellularLocation>
        <location evidence="2">Cell membrane</location>
    </subcellularLocation>
    <subcellularLocation>
        <location evidence="1">Membrane</location>
        <topology evidence="1">Single-pass membrane protein</topology>
    </subcellularLocation>
</comment>
<keyword evidence="13 14" id="KW-0961">Cell wall biogenesis/degradation</keyword>
<keyword evidence="4 14" id="KW-0997">Cell inner membrane</keyword>
<dbReference type="GO" id="GO:0006508">
    <property type="term" value="P:proteolysis"/>
    <property type="evidence" value="ECO:0007669"/>
    <property type="project" value="UniProtKB-KW"/>
</dbReference>
<evidence type="ECO:0000256" key="9">
    <source>
        <dbReference type="ARBA" id="ARBA00022960"/>
    </source>
</evidence>
<keyword evidence="9 14" id="KW-0133">Cell shape</keyword>
<dbReference type="Gene3D" id="3.30.1390.30">
    <property type="entry name" value="Penicillin-binding protein 2a, domain 3"/>
    <property type="match status" value="1"/>
</dbReference>
<evidence type="ECO:0000313" key="18">
    <source>
        <dbReference type="EMBL" id="TGG92753.1"/>
    </source>
</evidence>
<dbReference type="EMBL" id="SRMF01000004">
    <property type="protein sequence ID" value="TGG92753.1"/>
    <property type="molecule type" value="Genomic_DNA"/>
</dbReference>
<protein>
    <recommendedName>
        <fullName evidence="14">Peptidoglycan D,D-transpeptidase MrdA</fullName>
        <ecNumber evidence="14">3.4.16.4</ecNumber>
    </recommendedName>
    <alternativeName>
        <fullName evidence="14">Penicillin-binding protein 2</fullName>
        <shortName evidence="14">PBP-2</shortName>
    </alternativeName>
</protein>
<evidence type="ECO:0000256" key="15">
    <source>
        <dbReference type="SAM" id="Coils"/>
    </source>
</evidence>
<dbReference type="GO" id="GO:0005886">
    <property type="term" value="C:plasma membrane"/>
    <property type="evidence" value="ECO:0007669"/>
    <property type="project" value="UniProtKB-SubCell"/>
</dbReference>
<keyword evidence="11 14" id="KW-1133">Transmembrane helix</keyword>
<evidence type="ECO:0000256" key="1">
    <source>
        <dbReference type="ARBA" id="ARBA00004167"/>
    </source>
</evidence>
<comment type="caution">
    <text evidence="14">Lacks conserved residue(s) required for the propagation of feature annotation.</text>
</comment>
<keyword evidence="5 14" id="KW-0121">Carboxypeptidase</keyword>
<accession>A0A4Z0W9E2</accession>
<evidence type="ECO:0000259" key="17">
    <source>
        <dbReference type="Pfam" id="PF03717"/>
    </source>
</evidence>
<evidence type="ECO:0000256" key="8">
    <source>
        <dbReference type="ARBA" id="ARBA00022801"/>
    </source>
</evidence>
<dbReference type="RefSeq" id="WP_135483425.1">
    <property type="nucleotide sequence ID" value="NZ_SRMF01000004.1"/>
</dbReference>
<dbReference type="Gene3D" id="3.40.710.10">
    <property type="entry name" value="DD-peptidase/beta-lactamase superfamily"/>
    <property type="match status" value="1"/>
</dbReference>
<dbReference type="InterPro" id="IPR036138">
    <property type="entry name" value="PBP_dimer_sf"/>
</dbReference>
<evidence type="ECO:0000256" key="2">
    <source>
        <dbReference type="ARBA" id="ARBA00004236"/>
    </source>
</evidence>
<dbReference type="GO" id="GO:0008658">
    <property type="term" value="F:penicillin binding"/>
    <property type="evidence" value="ECO:0007669"/>
    <property type="project" value="UniProtKB-UniRule"/>
</dbReference>
<proteinExistence type="inferred from homology"/>
<evidence type="ECO:0000256" key="4">
    <source>
        <dbReference type="ARBA" id="ARBA00022519"/>
    </source>
</evidence>
<feature type="domain" description="Penicillin-binding protein dimerisation" evidence="17">
    <location>
        <begin position="63"/>
        <end position="234"/>
    </location>
</feature>
<evidence type="ECO:0000256" key="6">
    <source>
        <dbReference type="ARBA" id="ARBA00022670"/>
    </source>
</evidence>
<dbReference type="SUPFAM" id="SSF56601">
    <property type="entry name" value="beta-lactamase/transpeptidase-like"/>
    <property type="match status" value="1"/>
</dbReference>
<dbReference type="GO" id="GO:0071555">
    <property type="term" value="P:cell wall organization"/>
    <property type="evidence" value="ECO:0007669"/>
    <property type="project" value="UniProtKB-KW"/>
</dbReference>
<evidence type="ECO:0000256" key="7">
    <source>
        <dbReference type="ARBA" id="ARBA00022692"/>
    </source>
</evidence>
<keyword evidence="7 14" id="KW-0812">Transmembrane</keyword>
<evidence type="ECO:0000256" key="3">
    <source>
        <dbReference type="ARBA" id="ARBA00022475"/>
    </source>
</evidence>
<dbReference type="SUPFAM" id="SSF56519">
    <property type="entry name" value="Penicillin binding protein dimerisation domain"/>
    <property type="match status" value="1"/>
</dbReference>
<dbReference type="GO" id="GO:0009252">
    <property type="term" value="P:peptidoglycan biosynthetic process"/>
    <property type="evidence" value="ECO:0007669"/>
    <property type="project" value="UniProtKB-UniRule"/>
</dbReference>
<gene>
    <name evidence="14 18" type="primary">mrdA</name>
    <name evidence="18" type="ORF">E4656_11500</name>
</gene>
<dbReference type="Gene3D" id="3.90.1310.10">
    <property type="entry name" value="Penicillin-binding protein 2a (Domain 2)"/>
    <property type="match status" value="1"/>
</dbReference>
<comment type="similarity">
    <text evidence="14">Belongs to the transpeptidase family. MrdA subfamily.</text>
</comment>
<comment type="function">
    <text evidence="14">Catalyzes cross-linking of the peptidoglycan cell wall.</text>
</comment>
<keyword evidence="6 14" id="KW-0645">Protease</keyword>
<sequence length="625" mass="70287">MSIERFQDYAREQVLVFRRTLFAFCLIVLLCILLGARLFYLQVMTHDVHATRSNNNRISLQALPPNRGLIYDRQGRLLAENLPNHRLSLMLERIDDLDATLAQLKELVDLSEDDIQRFHQQRQRPRRPFSPVPLKNGLSEEEIARLATDRYFLDGVEVEANLMRSYPHGEVFAHALGYVGRINSAERRSLDNRLYVGTEYVGKSGVERFYEEALLGKPGSQTVEINARGQILRVLDQTLPTPGADLQLYLDIDLQQATYEAFEGRRGAAVAIDLETGGIVSMVSSPSFDANQFVIGYNSAEYAALQSNIDLPFMNRATRGQYAPASTIKPFLGLAGLESGATTWDQRIEDPGFFQLPNDDRIFYDWTWRIRPEGRGAKIGLEQSIQESSNTFFYHLAYNTRLEGLHDMLDRFGFGRVTTADVHNPARGINPTRDWKRERHGFSWYAGDTVNLGIGQGYMLTTPLQLAVATAVMGRHGEWFTPRLLKDSSDQSLLDALPEPPEDITLANQSHWERMEQAMVGVVHGPRGTARALAQNLDYQIVGKTGTAQVFSIENFEDHDSDDVDERMRDHALFVGYAPRDNPRIAVAVIVENGASGGRVAAPIARAMFDEYLRLPPLAESGVLQ</sequence>
<dbReference type="GO" id="GO:0009002">
    <property type="term" value="F:serine-type D-Ala-D-Ala carboxypeptidase activity"/>
    <property type="evidence" value="ECO:0007669"/>
    <property type="project" value="UniProtKB-UniRule"/>
</dbReference>
<evidence type="ECO:0000256" key="10">
    <source>
        <dbReference type="ARBA" id="ARBA00022984"/>
    </source>
</evidence>
<evidence type="ECO:0000259" key="16">
    <source>
        <dbReference type="Pfam" id="PF00905"/>
    </source>
</evidence>
<dbReference type="NCBIfam" id="TIGR03423">
    <property type="entry name" value="pbp2_mrdA"/>
    <property type="match status" value="1"/>
</dbReference>
<dbReference type="InterPro" id="IPR017790">
    <property type="entry name" value="Penicillin-binding_protein_2"/>
</dbReference>
<keyword evidence="15" id="KW-0175">Coiled coil</keyword>
<dbReference type="InterPro" id="IPR050515">
    <property type="entry name" value="Beta-lactam/transpept"/>
</dbReference>
<feature type="active site" description="Acyl-ester intermediate" evidence="14">
    <location>
        <position position="326"/>
    </location>
</feature>
<dbReference type="PANTHER" id="PTHR30627">
    <property type="entry name" value="PEPTIDOGLYCAN D,D-TRANSPEPTIDASE"/>
    <property type="match status" value="1"/>
</dbReference>
<comment type="pathway">
    <text evidence="14">Cell wall biogenesis; peptidoglycan biosynthesis.</text>
</comment>
<comment type="catalytic activity">
    <reaction evidence="14">
        <text>Preferential cleavage: (Ac)2-L-Lys-D-Ala-|-D-Ala. Also transpeptidation of peptidyl-alanyl moieties that are N-acyl substituents of D-alanine.</text>
        <dbReference type="EC" id="3.4.16.4"/>
    </reaction>
</comment>
<feature type="transmembrane region" description="Helical" evidence="14">
    <location>
        <begin position="21"/>
        <end position="40"/>
    </location>
</feature>
<evidence type="ECO:0000256" key="13">
    <source>
        <dbReference type="ARBA" id="ARBA00023316"/>
    </source>
</evidence>
<dbReference type="HAMAP" id="MF_02081">
    <property type="entry name" value="MrdA_transpept"/>
    <property type="match status" value="1"/>
</dbReference>
<name>A0A4Z0W9E2_9GAMM</name>
<dbReference type="EC" id="3.4.16.4" evidence="14"/>
<comment type="caution">
    <text evidence="18">The sequence shown here is derived from an EMBL/GenBank/DDBJ whole genome shotgun (WGS) entry which is preliminary data.</text>
</comment>
<dbReference type="InterPro" id="IPR012338">
    <property type="entry name" value="Beta-lactam/transpept-like"/>
</dbReference>
<keyword evidence="12 14" id="KW-0472">Membrane</keyword>
<feature type="coiled-coil region" evidence="15">
    <location>
        <begin position="87"/>
        <end position="121"/>
    </location>
</feature>
<dbReference type="OrthoDB" id="9766847at2"/>
<dbReference type="Pfam" id="PF00905">
    <property type="entry name" value="Transpeptidase"/>
    <property type="match status" value="1"/>
</dbReference>
<organism evidence="18 19">
    <name type="scientific">Natronospirillum operosum</name>
    <dbReference type="NCBI Taxonomy" id="2759953"/>
    <lineage>
        <taxon>Bacteria</taxon>
        <taxon>Pseudomonadati</taxon>
        <taxon>Pseudomonadota</taxon>
        <taxon>Gammaproteobacteria</taxon>
        <taxon>Oceanospirillales</taxon>
        <taxon>Natronospirillaceae</taxon>
        <taxon>Natronospirillum</taxon>
    </lineage>
</organism>
<reference evidence="18 19" key="1">
    <citation type="submission" date="2019-04" db="EMBL/GenBank/DDBJ databases">
        <title>Natronospirillum operosus gen. nov., sp. nov., a haloalkaliphilic satellite isolated from decaying biomass of laboratory culture of cyanobacterium Geitlerinema sp. and proposal of Natronospirillaceae fam. nov. and Saccharospirillaceae fam. nov.</title>
        <authorList>
            <person name="Kevbrin V."/>
            <person name="Boltyanskaya Y."/>
            <person name="Koziaeva V."/>
            <person name="Grouzdev D.S."/>
            <person name="Park M."/>
            <person name="Cho J."/>
        </authorList>
    </citation>
    <scope>NUCLEOTIDE SEQUENCE [LARGE SCALE GENOMIC DNA]</scope>
    <source>
        <strain evidence="18 19">G-116</strain>
    </source>
</reference>
<evidence type="ECO:0000256" key="11">
    <source>
        <dbReference type="ARBA" id="ARBA00022989"/>
    </source>
</evidence>
<evidence type="ECO:0000313" key="19">
    <source>
        <dbReference type="Proteomes" id="UP000297475"/>
    </source>
</evidence>
<dbReference type="PANTHER" id="PTHR30627:SF2">
    <property type="entry name" value="PEPTIDOGLYCAN D,D-TRANSPEPTIDASE MRDA"/>
    <property type="match status" value="1"/>
</dbReference>
<keyword evidence="8 14" id="KW-0378">Hydrolase</keyword>
<dbReference type="InterPro" id="IPR005311">
    <property type="entry name" value="PBP_dimer"/>
</dbReference>
<dbReference type="GO" id="GO:0008360">
    <property type="term" value="P:regulation of cell shape"/>
    <property type="evidence" value="ECO:0007669"/>
    <property type="project" value="UniProtKB-KW"/>
</dbReference>
<dbReference type="AlphaFoldDB" id="A0A4Z0W9E2"/>
<evidence type="ECO:0000256" key="14">
    <source>
        <dbReference type="HAMAP-Rule" id="MF_02081"/>
    </source>
</evidence>
<evidence type="ECO:0000256" key="12">
    <source>
        <dbReference type="ARBA" id="ARBA00023136"/>
    </source>
</evidence>
<keyword evidence="19" id="KW-1185">Reference proteome</keyword>
<feature type="domain" description="Penicillin-binding protein transpeptidase" evidence="16">
    <location>
        <begin position="267"/>
        <end position="609"/>
    </location>
</feature>
<dbReference type="Proteomes" id="UP000297475">
    <property type="component" value="Unassembled WGS sequence"/>
</dbReference>
<dbReference type="InterPro" id="IPR001460">
    <property type="entry name" value="PCN-bd_Tpept"/>
</dbReference>
<keyword evidence="10 14" id="KW-0573">Peptidoglycan synthesis</keyword>
<keyword evidence="3 14" id="KW-1003">Cell membrane</keyword>
<evidence type="ECO:0000256" key="5">
    <source>
        <dbReference type="ARBA" id="ARBA00022645"/>
    </source>
</evidence>